<name>A0ABU6ZR98_9FABA</name>
<keyword evidence="2" id="KW-1185">Reference proteome</keyword>
<reference evidence="1 2" key="1">
    <citation type="journal article" date="2023" name="Plants (Basel)">
        <title>Bridging the Gap: Combining Genomics and Transcriptomics Approaches to Understand Stylosanthes scabra, an Orphan Legume from the Brazilian Caatinga.</title>
        <authorList>
            <person name="Ferreira-Neto J.R.C."/>
            <person name="da Silva M.D."/>
            <person name="Binneck E."/>
            <person name="de Melo N.F."/>
            <person name="da Silva R.H."/>
            <person name="de Melo A.L.T.M."/>
            <person name="Pandolfi V."/>
            <person name="Bustamante F.O."/>
            <person name="Brasileiro-Vidal A.C."/>
            <person name="Benko-Iseppon A.M."/>
        </authorList>
    </citation>
    <scope>NUCLEOTIDE SEQUENCE [LARGE SCALE GENOMIC DNA]</scope>
    <source>
        <tissue evidence="1">Leaves</tissue>
    </source>
</reference>
<comment type="caution">
    <text evidence="1">The sequence shown here is derived from an EMBL/GenBank/DDBJ whole genome shotgun (WGS) entry which is preliminary data.</text>
</comment>
<proteinExistence type="predicted"/>
<sequence>PLKHHTTFSMSMTLLIYTLMENGPIYLGRIINNSMYHATTGASDQRLRFPVLISRMAVANEVPMFPEDRYIVIEGKDRFCPFGDWQSDKKKARKGDIP</sequence>
<protein>
    <submittedName>
        <fullName evidence="1">Uncharacterized protein</fullName>
    </submittedName>
</protein>
<dbReference type="EMBL" id="JASCZI010273231">
    <property type="protein sequence ID" value="MED6224474.1"/>
    <property type="molecule type" value="Genomic_DNA"/>
</dbReference>
<gene>
    <name evidence="1" type="ORF">PIB30_084451</name>
</gene>
<evidence type="ECO:0000313" key="2">
    <source>
        <dbReference type="Proteomes" id="UP001341840"/>
    </source>
</evidence>
<organism evidence="1 2">
    <name type="scientific">Stylosanthes scabra</name>
    <dbReference type="NCBI Taxonomy" id="79078"/>
    <lineage>
        <taxon>Eukaryota</taxon>
        <taxon>Viridiplantae</taxon>
        <taxon>Streptophyta</taxon>
        <taxon>Embryophyta</taxon>
        <taxon>Tracheophyta</taxon>
        <taxon>Spermatophyta</taxon>
        <taxon>Magnoliopsida</taxon>
        <taxon>eudicotyledons</taxon>
        <taxon>Gunneridae</taxon>
        <taxon>Pentapetalae</taxon>
        <taxon>rosids</taxon>
        <taxon>fabids</taxon>
        <taxon>Fabales</taxon>
        <taxon>Fabaceae</taxon>
        <taxon>Papilionoideae</taxon>
        <taxon>50 kb inversion clade</taxon>
        <taxon>dalbergioids sensu lato</taxon>
        <taxon>Dalbergieae</taxon>
        <taxon>Pterocarpus clade</taxon>
        <taxon>Stylosanthes</taxon>
    </lineage>
</organism>
<evidence type="ECO:0000313" key="1">
    <source>
        <dbReference type="EMBL" id="MED6224474.1"/>
    </source>
</evidence>
<dbReference type="Proteomes" id="UP001341840">
    <property type="component" value="Unassembled WGS sequence"/>
</dbReference>
<feature type="non-terminal residue" evidence="1">
    <location>
        <position position="1"/>
    </location>
</feature>
<accession>A0ABU6ZR98</accession>